<evidence type="ECO:0000313" key="4">
    <source>
        <dbReference type="Proteomes" id="UP001454036"/>
    </source>
</evidence>
<proteinExistence type="predicted"/>
<dbReference type="Pfam" id="PF07727">
    <property type="entry name" value="RVT_2"/>
    <property type="match status" value="1"/>
</dbReference>
<feature type="domain" description="Reverse transcriptase Ty1/copia-type" evidence="2">
    <location>
        <begin position="47"/>
        <end position="120"/>
    </location>
</feature>
<name>A0AAV3RK73_LITER</name>
<evidence type="ECO:0000259" key="2">
    <source>
        <dbReference type="Pfam" id="PF07727"/>
    </source>
</evidence>
<dbReference type="EMBL" id="BAABME010009675">
    <property type="protein sequence ID" value="GAA0175603.1"/>
    <property type="molecule type" value="Genomic_DNA"/>
</dbReference>
<accession>A0AAV3RK73</accession>
<keyword evidence="4" id="KW-1185">Reference proteome</keyword>
<evidence type="ECO:0000256" key="1">
    <source>
        <dbReference type="SAM" id="MobiDB-lite"/>
    </source>
</evidence>
<dbReference type="Proteomes" id="UP001454036">
    <property type="component" value="Unassembled WGS sequence"/>
</dbReference>
<feature type="region of interest" description="Disordered" evidence="1">
    <location>
        <begin position="1"/>
        <end position="25"/>
    </location>
</feature>
<comment type="caution">
    <text evidence="3">The sequence shown here is derived from an EMBL/GenBank/DDBJ whole genome shotgun (WGS) entry which is preliminary data.</text>
</comment>
<organism evidence="3 4">
    <name type="scientific">Lithospermum erythrorhizon</name>
    <name type="common">Purple gromwell</name>
    <name type="synonym">Lithospermum officinale var. erythrorhizon</name>
    <dbReference type="NCBI Taxonomy" id="34254"/>
    <lineage>
        <taxon>Eukaryota</taxon>
        <taxon>Viridiplantae</taxon>
        <taxon>Streptophyta</taxon>
        <taxon>Embryophyta</taxon>
        <taxon>Tracheophyta</taxon>
        <taxon>Spermatophyta</taxon>
        <taxon>Magnoliopsida</taxon>
        <taxon>eudicotyledons</taxon>
        <taxon>Gunneridae</taxon>
        <taxon>Pentapetalae</taxon>
        <taxon>asterids</taxon>
        <taxon>lamiids</taxon>
        <taxon>Boraginales</taxon>
        <taxon>Boraginaceae</taxon>
        <taxon>Boraginoideae</taxon>
        <taxon>Lithospermeae</taxon>
        <taxon>Lithospermum</taxon>
    </lineage>
</organism>
<evidence type="ECO:0000313" key="3">
    <source>
        <dbReference type="EMBL" id="GAA0175603.1"/>
    </source>
</evidence>
<dbReference type="AlphaFoldDB" id="A0AAV3RK73"/>
<protein>
    <recommendedName>
        <fullName evidence="2">Reverse transcriptase Ty1/copia-type domain-containing protein</fullName>
    </recommendedName>
</protein>
<reference evidence="3 4" key="1">
    <citation type="submission" date="2024-01" db="EMBL/GenBank/DDBJ databases">
        <title>The complete chloroplast genome sequence of Lithospermum erythrorhizon: insights into the phylogenetic relationship among Boraginaceae species and the maternal lineages of purple gromwells.</title>
        <authorList>
            <person name="Okada T."/>
            <person name="Watanabe K."/>
        </authorList>
    </citation>
    <scope>NUCLEOTIDE SEQUENCE [LARGE SCALE GENOMIC DNA]</scope>
</reference>
<gene>
    <name evidence="3" type="ORF">LIER_28743</name>
</gene>
<sequence>MSGEGLSDDEIVNMVEDDEPNDPLTYAEASQDAKWRKSMECEIEAIEKNHTWLVAKGSSQKEGIDFNEVFAPVDRLDTVRMIISLATYKNWKIFQLDVKSAFLQGDLSEEVYVAQPPGVYTRRGRSSGTLWPETSSKSLV</sequence>
<feature type="compositionally biased region" description="Acidic residues" evidence="1">
    <location>
        <begin position="1"/>
        <end position="21"/>
    </location>
</feature>
<dbReference type="InterPro" id="IPR013103">
    <property type="entry name" value="RVT_2"/>
</dbReference>